<dbReference type="SUPFAM" id="SSF46785">
    <property type="entry name" value="Winged helix' DNA-binding domain"/>
    <property type="match status" value="1"/>
</dbReference>
<dbReference type="AlphaFoldDB" id="A0A5C1QT42"/>
<keyword evidence="1" id="KW-0805">Transcription regulation</keyword>
<dbReference type="Pfam" id="PF07729">
    <property type="entry name" value="FCD"/>
    <property type="match status" value="1"/>
</dbReference>
<evidence type="ECO:0000313" key="5">
    <source>
        <dbReference type="EMBL" id="QEN09794.1"/>
    </source>
</evidence>
<dbReference type="RefSeq" id="WP_149487866.1">
    <property type="nucleotide sequence ID" value="NZ_CP036150.1"/>
</dbReference>
<dbReference type="PANTHER" id="PTHR43537:SF45">
    <property type="entry name" value="GNTR FAMILY REGULATORY PROTEIN"/>
    <property type="match status" value="1"/>
</dbReference>
<dbReference type="InterPro" id="IPR036388">
    <property type="entry name" value="WH-like_DNA-bd_sf"/>
</dbReference>
<evidence type="ECO:0000256" key="2">
    <source>
        <dbReference type="ARBA" id="ARBA00023125"/>
    </source>
</evidence>
<keyword evidence="2" id="KW-0238">DNA-binding</keyword>
<dbReference type="OrthoDB" id="368823at2"/>
<evidence type="ECO:0000313" key="6">
    <source>
        <dbReference type="Proteomes" id="UP000324209"/>
    </source>
</evidence>
<evidence type="ECO:0000256" key="1">
    <source>
        <dbReference type="ARBA" id="ARBA00023015"/>
    </source>
</evidence>
<dbReference type="InterPro" id="IPR000524">
    <property type="entry name" value="Tscrpt_reg_HTH_GntR"/>
</dbReference>
<name>A0A5C1QT42_9SPIO</name>
<dbReference type="SUPFAM" id="SSF48008">
    <property type="entry name" value="GntR ligand-binding domain-like"/>
    <property type="match status" value="1"/>
</dbReference>
<dbReference type="InterPro" id="IPR011711">
    <property type="entry name" value="GntR_C"/>
</dbReference>
<evidence type="ECO:0000259" key="4">
    <source>
        <dbReference type="PROSITE" id="PS50949"/>
    </source>
</evidence>
<dbReference type="SMART" id="SM00895">
    <property type="entry name" value="FCD"/>
    <property type="match status" value="1"/>
</dbReference>
<reference evidence="5 6" key="1">
    <citation type="submission" date="2019-02" db="EMBL/GenBank/DDBJ databases">
        <title>Complete Genome Sequence and Methylome Analysis of free living Spirochaetas.</title>
        <authorList>
            <person name="Fomenkov A."/>
            <person name="Dubinina G."/>
            <person name="Leshcheva N."/>
            <person name="Mikheeva N."/>
            <person name="Grabovich M."/>
            <person name="Vincze T."/>
            <person name="Roberts R.J."/>
        </authorList>
    </citation>
    <scope>NUCLEOTIDE SEQUENCE [LARGE SCALE GENOMIC DNA]</scope>
    <source>
        <strain evidence="5 6">K2</strain>
    </source>
</reference>
<organism evidence="5 6">
    <name type="scientific">Oceanispirochaeta crateris</name>
    <dbReference type="NCBI Taxonomy" id="2518645"/>
    <lineage>
        <taxon>Bacteria</taxon>
        <taxon>Pseudomonadati</taxon>
        <taxon>Spirochaetota</taxon>
        <taxon>Spirochaetia</taxon>
        <taxon>Spirochaetales</taxon>
        <taxon>Spirochaetaceae</taxon>
        <taxon>Oceanispirochaeta</taxon>
    </lineage>
</organism>
<dbReference type="InterPro" id="IPR008920">
    <property type="entry name" value="TF_FadR/GntR_C"/>
</dbReference>
<sequence>MMRTYKVETEDLVEKVYKNIKQMILKRELIPGQKLTQEDMARLLGVSRTPLLSAFSKLEKEWLVESRPRRGYYIRELSREDELNLFDIRLRLEPLGAGKAAVNGNASEKTQLMKLLENVPDFDCEGSRKLFNDLDYNFHGQVMAMSRNNMLEMMLSSYNIISLSNQDEIHIDCKKSMEGHWAIAKAIYEGDPEAAEKTMLEHIGIGRNRILEQRF</sequence>
<dbReference type="Proteomes" id="UP000324209">
    <property type="component" value="Chromosome"/>
</dbReference>
<dbReference type="Gene3D" id="1.10.10.10">
    <property type="entry name" value="Winged helix-like DNA-binding domain superfamily/Winged helix DNA-binding domain"/>
    <property type="match status" value="1"/>
</dbReference>
<dbReference type="CDD" id="cd07377">
    <property type="entry name" value="WHTH_GntR"/>
    <property type="match status" value="1"/>
</dbReference>
<dbReference type="PROSITE" id="PS50949">
    <property type="entry name" value="HTH_GNTR"/>
    <property type="match status" value="1"/>
</dbReference>
<dbReference type="GO" id="GO:0003700">
    <property type="term" value="F:DNA-binding transcription factor activity"/>
    <property type="evidence" value="ECO:0007669"/>
    <property type="project" value="InterPro"/>
</dbReference>
<dbReference type="Pfam" id="PF00392">
    <property type="entry name" value="GntR"/>
    <property type="match status" value="1"/>
</dbReference>
<keyword evidence="3" id="KW-0804">Transcription</keyword>
<gene>
    <name evidence="5" type="ORF">EXM22_18055</name>
</gene>
<dbReference type="PANTHER" id="PTHR43537">
    <property type="entry name" value="TRANSCRIPTIONAL REGULATOR, GNTR FAMILY"/>
    <property type="match status" value="1"/>
</dbReference>
<dbReference type="SMART" id="SM00345">
    <property type="entry name" value="HTH_GNTR"/>
    <property type="match status" value="1"/>
</dbReference>
<dbReference type="Gene3D" id="1.20.120.530">
    <property type="entry name" value="GntR ligand-binding domain-like"/>
    <property type="match status" value="1"/>
</dbReference>
<feature type="domain" description="HTH gntR-type" evidence="4">
    <location>
        <begin position="10"/>
        <end position="77"/>
    </location>
</feature>
<evidence type="ECO:0000256" key="3">
    <source>
        <dbReference type="ARBA" id="ARBA00023163"/>
    </source>
</evidence>
<protein>
    <submittedName>
        <fullName evidence="5">GntR family transcriptional regulator</fullName>
    </submittedName>
</protein>
<dbReference type="InterPro" id="IPR036390">
    <property type="entry name" value="WH_DNA-bd_sf"/>
</dbReference>
<accession>A0A5C1QT42</accession>
<proteinExistence type="predicted"/>
<keyword evidence="6" id="KW-1185">Reference proteome</keyword>
<dbReference type="EMBL" id="CP036150">
    <property type="protein sequence ID" value="QEN09794.1"/>
    <property type="molecule type" value="Genomic_DNA"/>
</dbReference>
<dbReference type="GO" id="GO:0003677">
    <property type="term" value="F:DNA binding"/>
    <property type="evidence" value="ECO:0007669"/>
    <property type="project" value="UniProtKB-KW"/>
</dbReference>
<dbReference type="KEGG" id="ock:EXM22_18055"/>